<feature type="compositionally biased region" description="Acidic residues" evidence="1">
    <location>
        <begin position="48"/>
        <end position="65"/>
    </location>
</feature>
<comment type="caution">
    <text evidence="2">The sequence shown here is derived from an EMBL/GenBank/DDBJ whole genome shotgun (WGS) entry which is preliminary data.</text>
</comment>
<feature type="compositionally biased region" description="Low complexity" evidence="1">
    <location>
        <begin position="1251"/>
        <end position="1275"/>
    </location>
</feature>
<dbReference type="GO" id="GO:0000993">
    <property type="term" value="F:RNA polymerase II complex binding"/>
    <property type="evidence" value="ECO:0007669"/>
    <property type="project" value="TreeGrafter"/>
</dbReference>
<feature type="compositionally biased region" description="Basic and acidic residues" evidence="1">
    <location>
        <begin position="1208"/>
        <end position="1221"/>
    </location>
</feature>
<feature type="compositionally biased region" description="Polar residues" evidence="1">
    <location>
        <begin position="909"/>
        <end position="919"/>
    </location>
</feature>
<feature type="region of interest" description="Disordered" evidence="1">
    <location>
        <begin position="147"/>
        <end position="182"/>
    </location>
</feature>
<reference evidence="2" key="1">
    <citation type="journal article" date="2023" name="PhytoFront">
        <title>Draft Genome Resources of Seven Strains of Tilletia horrida, Causal Agent of Kernel Smut of Rice.</title>
        <authorList>
            <person name="Khanal S."/>
            <person name="Antony Babu S."/>
            <person name="Zhou X.G."/>
        </authorList>
    </citation>
    <scope>NUCLEOTIDE SEQUENCE</scope>
    <source>
        <strain evidence="2">TX3</strain>
    </source>
</reference>
<protein>
    <submittedName>
        <fullName evidence="2">Uncharacterized protein</fullName>
    </submittedName>
</protein>
<feature type="compositionally biased region" description="Low complexity" evidence="1">
    <location>
        <begin position="164"/>
        <end position="182"/>
    </location>
</feature>
<gene>
    <name evidence="2" type="ORF">OC842_002303</name>
</gene>
<feature type="region of interest" description="Disordered" evidence="1">
    <location>
        <begin position="1"/>
        <end position="123"/>
    </location>
</feature>
<organism evidence="2 3">
    <name type="scientific">Tilletia horrida</name>
    <dbReference type="NCBI Taxonomy" id="155126"/>
    <lineage>
        <taxon>Eukaryota</taxon>
        <taxon>Fungi</taxon>
        <taxon>Dikarya</taxon>
        <taxon>Basidiomycota</taxon>
        <taxon>Ustilaginomycotina</taxon>
        <taxon>Exobasidiomycetes</taxon>
        <taxon>Tilletiales</taxon>
        <taxon>Tilletiaceae</taxon>
        <taxon>Tilletia</taxon>
    </lineage>
</organism>
<feature type="compositionally biased region" description="Low complexity" evidence="1">
    <location>
        <begin position="1148"/>
        <end position="1170"/>
    </location>
</feature>
<feature type="compositionally biased region" description="Low complexity" evidence="1">
    <location>
        <begin position="7"/>
        <end position="36"/>
    </location>
</feature>
<dbReference type="PANTHER" id="PTHR12460:SF0">
    <property type="entry name" value="CID DOMAIN-CONTAINING PROTEIN-RELATED"/>
    <property type="match status" value="1"/>
</dbReference>
<sequence length="1349" mass="143529">MADTLTLSPAGSLPAAQSGAAAAAAAASSSSSSSASTYAVAGFQLDPILDDSDEGEDDDDGDEDEFLRLMQAQRQPEAPAAPPAPPPAPRDEPEQAAAATARDVPAPARLRAPSPQAAHAPAAAAASASTAAVASASQPLPARAKIEVEGDPDDDIVITDFKPARPNAQPPAAAAPTASSSAILKMEPHETRLDLIARGDVASRSQPRTAAQRFWAGISSVHDADQRIDPPSALDRLCSLLPNSELVTLAQLSISAYPAATAKIYQEIEINGPTHTSLSRTLNKRPGLAASCRTLRIWQDSAVTPADSPSQGNYHHRLDWHYVKEILRIVESRAEAEPAFQVYLGMSALPSLVGALRGPSAGSAEGCPRLTRNIRKLEVIEDSDWNKNMLRFTDGWRGLASLLKHLGGEEETIASVEEFNVLSAGDWKPRAEKPNRSPPFLWRAFGSDETYSFRWPALRRLALVVRDHKHFDLLDDLDLPNLESFAVDADTEYPEEHDWSVTSLDSFLENSPQLRSIGLRLMTDHEYGGTLFGSYHTNLQFVSFHGPEMFLHDFDAFVGRHSTSLISLDAGLLLTKLKTLSDLPFPALRLLDARNVAASENLVVPAHALAHVALDYEAIRPKCLRTARGRGNGPSVRPSGAGTNPGKPKRNADGSDINPNTISAGTKLLEAEIPAAFSIETLQALTSLELFVSPHALSELTMELSMTICSRNFPNLLELKLLGERPAHDTVPLFLKKTPFQQFLVGLSDALSLRAVTLENFCDYLPPPEFLGPLCPFGPALEFILVRTCGTNARAWRISRSVPESAGTRQIAGIGDSEGREYAVNRPVVDVEVIPVDDFHFATVSTTIPADAWKDLSFFPHWDDEERRRILKATKEAAMIGVVPGAETHPLTGPGSKGWKAEQAEGSGTRLSATQSPSPTKRAAGQRTAAARSNLVTQQMFAASQPAPRSTRATQRRQDLERVYATQQPRASSSRERLDDGYDEEADPSAAQPKIEREEAHDDDDEEGDSDEEEEKDGDGDRTMVAPQPQHTGGKQAPAGFLTPSRFALPPRTAPAPASAPAPAPAPAPASPASSFSASSFSRSTSRPASFQRPASSNGTAKGAHASHPTHGGKTLPLPLPLPQSQPVDAEAGPSRVRQRSSSNLAEQYSASQPAASSSSATSPQLLQPPTKKARRSVGTNGFVIPRPFSRTPSPPVRRAQAELDVIQEARRALMDSERRFRTGQRAASPVESSSSSASPPPSAQPPRTPARPTAAPTAAATSGPSAPRPSGASGFRPGLGKSLEVALKVVQDVVDLTSSPEPDDVPAAAAVSASAPATLSSTATGARALAAAAAAADEDDESDGFEML</sequence>
<feature type="region of interest" description="Disordered" evidence="1">
    <location>
        <begin position="882"/>
        <end position="1280"/>
    </location>
</feature>
<feature type="compositionally biased region" description="Pro residues" evidence="1">
    <location>
        <begin position="1052"/>
        <end position="1070"/>
    </location>
</feature>
<feature type="compositionally biased region" description="Pro residues" evidence="1">
    <location>
        <begin position="1239"/>
        <end position="1250"/>
    </location>
</feature>
<feature type="compositionally biased region" description="Low complexity" evidence="1">
    <location>
        <begin position="95"/>
        <end position="123"/>
    </location>
</feature>
<dbReference type="EMBL" id="JAPDMQ010000095">
    <property type="protein sequence ID" value="KAK0535485.1"/>
    <property type="molecule type" value="Genomic_DNA"/>
</dbReference>
<accession>A0AAN6GDI0</accession>
<dbReference type="PANTHER" id="PTHR12460">
    <property type="entry name" value="CYCLIN-DEPENDENT KINASE INHIBITOR-RELATED PROTEIN"/>
    <property type="match status" value="1"/>
</dbReference>
<proteinExistence type="predicted"/>
<evidence type="ECO:0000256" key="1">
    <source>
        <dbReference type="SAM" id="MobiDB-lite"/>
    </source>
</evidence>
<feature type="compositionally biased region" description="Polar residues" evidence="1">
    <location>
        <begin position="934"/>
        <end position="953"/>
    </location>
</feature>
<evidence type="ECO:0000313" key="2">
    <source>
        <dbReference type="EMBL" id="KAK0535485.1"/>
    </source>
</evidence>
<feature type="region of interest" description="Disordered" evidence="1">
    <location>
        <begin position="627"/>
        <end position="659"/>
    </location>
</feature>
<keyword evidence="3" id="KW-1185">Reference proteome</keyword>
<dbReference type="Proteomes" id="UP001176521">
    <property type="component" value="Unassembled WGS sequence"/>
</dbReference>
<evidence type="ECO:0000313" key="3">
    <source>
        <dbReference type="Proteomes" id="UP001176521"/>
    </source>
</evidence>
<feature type="compositionally biased region" description="Pro residues" evidence="1">
    <location>
        <begin position="79"/>
        <end position="88"/>
    </location>
</feature>
<feature type="compositionally biased region" description="Acidic residues" evidence="1">
    <location>
        <begin position="1001"/>
        <end position="1018"/>
    </location>
</feature>
<feature type="compositionally biased region" description="Low complexity" evidence="1">
    <location>
        <begin position="1071"/>
        <end position="1091"/>
    </location>
</feature>
<feature type="compositionally biased region" description="Low complexity" evidence="1">
    <location>
        <begin position="1226"/>
        <end position="1238"/>
    </location>
</feature>
<name>A0AAN6GDI0_9BASI</name>
<dbReference type="GO" id="GO:0031124">
    <property type="term" value="P:mRNA 3'-end processing"/>
    <property type="evidence" value="ECO:0007669"/>
    <property type="project" value="TreeGrafter"/>
</dbReference>